<keyword evidence="7" id="KW-1185">Reference proteome</keyword>
<dbReference type="PANTHER" id="PTHR48108:SF26">
    <property type="entry name" value="CBS DOMAIN-CONTAINING PROTEIN DDB_G0289609"/>
    <property type="match status" value="1"/>
</dbReference>
<sequence>MSGIPQPPARQRRRSSVSQSTGTFYTAQSSPHTRQPSTSTNTRSRRISNPTRPPPVATRGTVSGMHPNPAVCLTDTATCSEAAAYMAAKRQDAVLVVDADGRLSGILTDKDLAYRVVAEGRDPKQTPVSVVMTGNPVSVVSSGDALEALNKMVAGHFRHLPVVESDDDFSDDGLGGSGEGADFGGGAGGGGGGVVGVLDITKCLYEALEKLDRAQASSKKLQEALDGVEDLSSFARTSIAQYASELRARLANPDLAGLFSSEEGASAAHPPTVSMKATILEAAKEMKKHKETAVLVLGEGEGRKGASAVGGGGLAGIFTSKDLVLRVLAAGLDPGVTSVIRVMTPHPDCVTLGTPVVEALRKMHAGRYLHLPVVDDEGVVMGMVDVLKLTYATLSQMATSPETDTPGSGEGPMWDKFWDSALYSTTGSDVSSRSSRRPSAPTP</sequence>
<proteinExistence type="predicted"/>
<dbReference type="SMART" id="SM00116">
    <property type="entry name" value="CBS"/>
    <property type="match status" value="4"/>
</dbReference>
<keyword evidence="3" id="KW-0175">Coiled coil</keyword>
<name>A0AAD5WYV7_9FUNG</name>
<dbReference type="Gene3D" id="3.10.580.10">
    <property type="entry name" value="CBS-domain"/>
    <property type="match status" value="2"/>
</dbReference>
<feature type="domain" description="CBS" evidence="5">
    <location>
        <begin position="343"/>
        <end position="399"/>
    </location>
</feature>
<dbReference type="InterPro" id="IPR051462">
    <property type="entry name" value="CBS_domain-containing"/>
</dbReference>
<feature type="domain" description="CBS" evidence="5">
    <location>
        <begin position="65"/>
        <end position="123"/>
    </location>
</feature>
<evidence type="ECO:0000256" key="3">
    <source>
        <dbReference type="SAM" id="Coils"/>
    </source>
</evidence>
<evidence type="ECO:0000313" key="6">
    <source>
        <dbReference type="EMBL" id="KAJ3033819.1"/>
    </source>
</evidence>
<evidence type="ECO:0000256" key="1">
    <source>
        <dbReference type="ARBA" id="ARBA00022737"/>
    </source>
</evidence>
<dbReference type="PROSITE" id="PS51371">
    <property type="entry name" value="CBS"/>
    <property type="match status" value="3"/>
</dbReference>
<feature type="region of interest" description="Disordered" evidence="4">
    <location>
        <begin position="1"/>
        <end position="68"/>
    </location>
</feature>
<feature type="compositionally biased region" description="Low complexity" evidence="4">
    <location>
        <begin position="33"/>
        <end position="50"/>
    </location>
</feature>
<evidence type="ECO:0000256" key="4">
    <source>
        <dbReference type="SAM" id="MobiDB-lite"/>
    </source>
</evidence>
<evidence type="ECO:0000256" key="2">
    <source>
        <dbReference type="PROSITE-ProRule" id="PRU00703"/>
    </source>
</evidence>
<keyword evidence="1" id="KW-0677">Repeat</keyword>
<feature type="compositionally biased region" description="Polar residues" evidence="4">
    <location>
        <begin position="21"/>
        <end position="32"/>
    </location>
</feature>
<protein>
    <recommendedName>
        <fullName evidence="5">CBS domain-containing protein</fullName>
    </recommendedName>
</protein>
<feature type="non-terminal residue" evidence="6">
    <location>
        <position position="443"/>
    </location>
</feature>
<dbReference type="InterPro" id="IPR046342">
    <property type="entry name" value="CBS_dom_sf"/>
</dbReference>
<dbReference type="SUPFAM" id="SSF54631">
    <property type="entry name" value="CBS-domain pair"/>
    <property type="match status" value="2"/>
</dbReference>
<feature type="coiled-coil region" evidence="3">
    <location>
        <begin position="204"/>
        <end position="231"/>
    </location>
</feature>
<accession>A0AAD5WYV7</accession>
<gene>
    <name evidence="6" type="ORF">HK097_004712</name>
</gene>
<reference evidence="6" key="1">
    <citation type="submission" date="2020-05" db="EMBL/GenBank/DDBJ databases">
        <title>Phylogenomic resolution of chytrid fungi.</title>
        <authorList>
            <person name="Stajich J.E."/>
            <person name="Amses K."/>
            <person name="Simmons R."/>
            <person name="Seto K."/>
            <person name="Myers J."/>
            <person name="Bonds A."/>
            <person name="Quandt C.A."/>
            <person name="Barry K."/>
            <person name="Liu P."/>
            <person name="Grigoriev I."/>
            <person name="Longcore J.E."/>
            <person name="James T.Y."/>
        </authorList>
    </citation>
    <scope>NUCLEOTIDE SEQUENCE</scope>
    <source>
        <strain evidence="6">JEL0318</strain>
    </source>
</reference>
<keyword evidence="2" id="KW-0129">CBS domain</keyword>
<evidence type="ECO:0000313" key="7">
    <source>
        <dbReference type="Proteomes" id="UP001212841"/>
    </source>
</evidence>
<evidence type="ECO:0000259" key="5">
    <source>
        <dbReference type="PROSITE" id="PS51371"/>
    </source>
</evidence>
<dbReference type="AlphaFoldDB" id="A0AAD5WYV7"/>
<dbReference type="Proteomes" id="UP001212841">
    <property type="component" value="Unassembled WGS sequence"/>
</dbReference>
<dbReference type="InterPro" id="IPR000644">
    <property type="entry name" value="CBS_dom"/>
</dbReference>
<dbReference type="Pfam" id="PF00571">
    <property type="entry name" value="CBS"/>
    <property type="match status" value="4"/>
</dbReference>
<dbReference type="PANTHER" id="PTHR48108">
    <property type="entry name" value="CBS DOMAIN-CONTAINING PROTEIN CBSX2, CHLOROPLASTIC"/>
    <property type="match status" value="1"/>
</dbReference>
<comment type="caution">
    <text evidence="6">The sequence shown here is derived from an EMBL/GenBank/DDBJ whole genome shotgun (WGS) entry which is preliminary data.</text>
</comment>
<feature type="domain" description="CBS" evidence="5">
    <location>
        <begin position="265"/>
        <end position="334"/>
    </location>
</feature>
<dbReference type="CDD" id="cd17782">
    <property type="entry name" value="CBS_pair_MUG70_2"/>
    <property type="match status" value="1"/>
</dbReference>
<dbReference type="EMBL" id="JADGJD010002236">
    <property type="protein sequence ID" value="KAJ3033819.1"/>
    <property type="molecule type" value="Genomic_DNA"/>
</dbReference>
<organism evidence="6 7">
    <name type="scientific">Rhizophlyctis rosea</name>
    <dbReference type="NCBI Taxonomy" id="64517"/>
    <lineage>
        <taxon>Eukaryota</taxon>
        <taxon>Fungi</taxon>
        <taxon>Fungi incertae sedis</taxon>
        <taxon>Chytridiomycota</taxon>
        <taxon>Chytridiomycota incertae sedis</taxon>
        <taxon>Chytridiomycetes</taxon>
        <taxon>Rhizophlyctidales</taxon>
        <taxon>Rhizophlyctidaceae</taxon>
        <taxon>Rhizophlyctis</taxon>
    </lineage>
</organism>